<dbReference type="AlphaFoldDB" id="A0A829HLR5"/>
<accession>A0A829HLR5</accession>
<keyword evidence="2" id="KW-1185">Reference proteome</keyword>
<evidence type="ECO:0000313" key="2">
    <source>
        <dbReference type="Proteomes" id="UP000014523"/>
    </source>
</evidence>
<comment type="caution">
    <text evidence="1">The sequence shown here is derived from an EMBL/GenBank/DDBJ whole genome shotgun (WGS) entry which is preliminary data.</text>
</comment>
<reference evidence="1 2" key="1">
    <citation type="submission" date="2013-06" db="EMBL/GenBank/DDBJ databases">
        <title>The Genome Sequence of Acinetobacter gyllenbergii CIP 110306.</title>
        <authorList>
            <consortium name="The Broad Institute Genome Sequencing Platform"/>
            <consortium name="The Broad Institute Genome Sequencing Center for Infectious Disease"/>
            <person name="Cerqueira G."/>
            <person name="Feldgarden M."/>
            <person name="Courvalin P."/>
            <person name="Perichon B."/>
            <person name="Grillot-Courvalin C."/>
            <person name="Clermont D."/>
            <person name="Rocha E."/>
            <person name="Yoon E.-J."/>
            <person name="Nemec A."/>
            <person name="Young S.K."/>
            <person name="Zeng Q."/>
            <person name="Gargeya S."/>
            <person name="Fitzgerald M."/>
            <person name="Abouelleil A."/>
            <person name="Alvarado L."/>
            <person name="Berlin A.M."/>
            <person name="Chapman S.B."/>
            <person name="Dewar J."/>
            <person name="Goldberg J."/>
            <person name="Griggs A."/>
            <person name="Gujja S."/>
            <person name="Hansen M."/>
            <person name="Howarth C."/>
            <person name="Imamovic A."/>
            <person name="Larimer J."/>
            <person name="McCowan C."/>
            <person name="Murphy C."/>
            <person name="Pearson M."/>
            <person name="Priest M."/>
            <person name="Roberts A."/>
            <person name="Saif S."/>
            <person name="Shea T."/>
            <person name="Sykes S."/>
            <person name="Wortman J."/>
            <person name="Nusbaum C."/>
            <person name="Birren B."/>
        </authorList>
    </citation>
    <scope>NUCLEOTIDE SEQUENCE [LARGE SCALE GENOMIC DNA]</scope>
    <source>
        <strain evidence="1 2">CIP 110306</strain>
    </source>
</reference>
<proteinExistence type="predicted"/>
<evidence type="ECO:0008006" key="3">
    <source>
        <dbReference type="Google" id="ProtNLM"/>
    </source>
</evidence>
<gene>
    <name evidence="1" type="ORF">F957_00652</name>
</gene>
<dbReference type="Proteomes" id="UP000014523">
    <property type="component" value="Unassembled WGS sequence"/>
</dbReference>
<sequence>MLFHDKGFDMKLFNIFLISFMLFLVIGCTSQNNVKTDIVVSSNRDNLHFSFPTDKKVLVYHYEINDYENFESDGITYKKLFVSKEINKEMKEIILKNYKSNHILENHAYYILLGEQGLNRTGIGFTTVGFCLHRDKILTKQQSEKSHTFIQKCHNL</sequence>
<evidence type="ECO:0000313" key="1">
    <source>
        <dbReference type="EMBL" id="EPF92390.1"/>
    </source>
</evidence>
<dbReference type="EMBL" id="ATGG01000007">
    <property type="protein sequence ID" value="EPF92390.1"/>
    <property type="molecule type" value="Genomic_DNA"/>
</dbReference>
<name>A0A829HLR5_9GAMM</name>
<protein>
    <recommendedName>
        <fullName evidence="3">Lipoprotein</fullName>
    </recommendedName>
</protein>
<dbReference type="PROSITE" id="PS51257">
    <property type="entry name" value="PROKAR_LIPOPROTEIN"/>
    <property type="match status" value="1"/>
</dbReference>
<organism evidence="1 2">
    <name type="scientific">Acinetobacter gyllenbergii CIP 110306 = MTCC 11365</name>
    <dbReference type="NCBI Taxonomy" id="1217657"/>
    <lineage>
        <taxon>Bacteria</taxon>
        <taxon>Pseudomonadati</taxon>
        <taxon>Pseudomonadota</taxon>
        <taxon>Gammaproteobacteria</taxon>
        <taxon>Moraxellales</taxon>
        <taxon>Moraxellaceae</taxon>
        <taxon>Acinetobacter</taxon>
    </lineage>
</organism>